<dbReference type="PATRIC" id="fig|28037.95.peg.179"/>
<dbReference type="EMBL" id="JPFU01000003">
    <property type="protein sequence ID" value="KEQ38475.1"/>
    <property type="molecule type" value="Genomic_DNA"/>
</dbReference>
<protein>
    <submittedName>
        <fullName evidence="1">Uncharacterized protein</fullName>
    </submittedName>
</protein>
<name>A0A081Q6A2_STRMT</name>
<dbReference type="RefSeq" id="WP_042900205.1">
    <property type="nucleotide sequence ID" value="NZ_JPFU01000003.1"/>
</dbReference>
<reference evidence="1 2" key="1">
    <citation type="submission" date="2014-05" db="EMBL/GenBank/DDBJ databases">
        <authorList>
            <person name="Daugherty S.C."/>
            <person name="Tallon L.J."/>
            <person name="Sadzewicz L."/>
            <person name="Kilian M."/>
            <person name="Tettelin H."/>
        </authorList>
    </citation>
    <scope>NUCLEOTIDE SEQUENCE [LARGE SCALE GENOMIC DNA]</scope>
    <source>
        <strain evidence="1 2">SK629</strain>
    </source>
</reference>
<organism evidence="1 2">
    <name type="scientific">Streptococcus mitis</name>
    <dbReference type="NCBI Taxonomy" id="28037"/>
    <lineage>
        <taxon>Bacteria</taxon>
        <taxon>Bacillati</taxon>
        <taxon>Bacillota</taxon>
        <taxon>Bacilli</taxon>
        <taxon>Lactobacillales</taxon>
        <taxon>Streptococcaceae</taxon>
        <taxon>Streptococcus</taxon>
        <taxon>Streptococcus mitis group</taxon>
    </lineage>
</organism>
<evidence type="ECO:0000313" key="2">
    <source>
        <dbReference type="Proteomes" id="UP000028090"/>
    </source>
</evidence>
<proteinExistence type="predicted"/>
<dbReference type="OrthoDB" id="2221808at2"/>
<dbReference type="AlphaFoldDB" id="A0A081Q6A2"/>
<accession>A0A081Q6A2</accession>
<dbReference type="Proteomes" id="UP000028090">
    <property type="component" value="Unassembled WGS sequence"/>
</dbReference>
<evidence type="ECO:0000313" key="1">
    <source>
        <dbReference type="EMBL" id="KEQ38475.1"/>
    </source>
</evidence>
<sequence>MKLNDFLKTELLGNKFYAVKGYSEELNRETGKPEALRLNVSIQDDSSDFFMEMITVKVKTITPTLSKQEMSNNKTRHVILKYLNMGQYNGNLWFNCSDILPAEKN</sequence>
<comment type="caution">
    <text evidence="1">The sequence shown here is derived from an EMBL/GenBank/DDBJ whole genome shotgun (WGS) entry which is preliminary data.</text>
</comment>
<gene>
    <name evidence="1" type="ORF">SK629_0208</name>
</gene>